<dbReference type="AlphaFoldDB" id="A0A482ETX0"/>
<gene>
    <name evidence="1" type="ORF">NNIBIDOC_00177</name>
</gene>
<evidence type="ECO:0000313" key="1">
    <source>
        <dbReference type="EMBL" id="QBM91506.1"/>
    </source>
</evidence>
<organism evidence="1">
    <name type="scientific">Salmonella sp</name>
    <dbReference type="NCBI Taxonomy" id="599"/>
    <lineage>
        <taxon>Bacteria</taxon>
        <taxon>Pseudomonadati</taxon>
        <taxon>Pseudomonadota</taxon>
        <taxon>Gammaproteobacteria</taxon>
        <taxon>Enterobacterales</taxon>
        <taxon>Enterobacteriaceae</taxon>
        <taxon>Salmonella</taxon>
    </lineage>
</organism>
<keyword evidence="1" id="KW-0614">Plasmid</keyword>
<reference evidence="1" key="1">
    <citation type="submission" date="2019-01" db="EMBL/GenBank/DDBJ databases">
        <title>Salmonella strain 1423 plasmid sequences.</title>
        <authorList>
            <person name="Chen K."/>
            <person name="Chen S."/>
        </authorList>
    </citation>
    <scope>NUCLEOTIDE SEQUENCE</scope>
    <source>
        <strain evidence="1">Sa1423</strain>
        <plasmid evidence="1">pSa1423-160k</plasmid>
    </source>
</reference>
<accession>A0A482ETX0</accession>
<name>A0A482ETX0_SALSP</name>
<geneLocation type="plasmid" evidence="1">
    <name>pSa1423-160k</name>
</geneLocation>
<dbReference type="EMBL" id="MK356558">
    <property type="protein sequence ID" value="QBM91506.1"/>
    <property type="molecule type" value="Genomic_DNA"/>
</dbReference>
<proteinExistence type="predicted"/>
<protein>
    <submittedName>
        <fullName evidence="1">Uncharacterized protein</fullName>
    </submittedName>
</protein>
<sequence length="45" mass="5182">MTPLNLTTLSWHNSGVAIKKDGLMIVMFRREKQMAAKRMTKSRTC</sequence>